<feature type="region of interest" description="Disordered" evidence="5">
    <location>
        <begin position="338"/>
        <end position="370"/>
    </location>
</feature>
<comment type="similarity">
    <text evidence="1">Belongs to the peptidase C40 family.</text>
</comment>
<dbReference type="Gene3D" id="3.55.50.40">
    <property type="match status" value="1"/>
</dbReference>
<sequence length="558" mass="60820">MLSLPIRSPAGDVTAVHAYDVAVTDTLKSYPTLNFSFIANEDNEVAEKMIAPRAIITDPTTGQQYRIATSNPVPTNKYRVYAVTTIHIAHDLHDLYLDNTITGSQSLKVCCDFLVSGSKFSYSIDGNVSDHDFGSDTLGNAHGDDVLSSIAEAFGIEFWFDNTTIHLATKIGKDNSFVFIDKVNASKIQVNEDYTTIETAIKGTGKEIEQDTSSDDSSGGSGAVASFARQYAGTPYVWGGSSPNGWDCSGFVAYVYNHFGIPMHQPTTYEEYQGQVVGPPYQEGDMLFWGARGSTYHVALALDSNTLEMAANPERGTVIQAINAWPPAFGVRNTQMAAKVQGSGDSDDSSTTDTTDQQPQYTCQGEYDSPMADDKKWGKIWADPFTSDTITDENALKDAMKAQLHDYPDVQYTMDWVSFKNNLSGINNEIAIGNNGWLRDRFGIDVNVRIQSFTQYKDPTTIQTDTITFGNKIFGPDEWSNRNDAARTAIHSGNGNSGSKSHEINPPVTADDIPTNGLQLRSPNGKVYTLTAGDDGKLKLSTEEGEDTDGDKGQTTHS</sequence>
<keyword evidence="2" id="KW-0645">Protease</keyword>
<dbReference type="InterPro" id="IPR010572">
    <property type="entry name" value="Tail_dom"/>
</dbReference>
<evidence type="ECO:0000313" key="7">
    <source>
        <dbReference type="EMBL" id="MBD8085543.1"/>
    </source>
</evidence>
<dbReference type="Gene3D" id="3.90.1720.10">
    <property type="entry name" value="endopeptidase domain like (from Nostoc punctiforme)"/>
    <property type="match status" value="1"/>
</dbReference>
<evidence type="ECO:0000259" key="6">
    <source>
        <dbReference type="PROSITE" id="PS51935"/>
    </source>
</evidence>
<accession>A0ABR8ZL82</accession>
<dbReference type="EMBL" id="JABUXR010000007">
    <property type="protein sequence ID" value="MBD8085543.1"/>
    <property type="molecule type" value="Genomic_DNA"/>
</dbReference>
<gene>
    <name evidence="7" type="ORF">HUK45_04665</name>
</gene>
<evidence type="ECO:0000256" key="1">
    <source>
        <dbReference type="ARBA" id="ARBA00007074"/>
    </source>
</evidence>
<dbReference type="InterPro" id="IPR038765">
    <property type="entry name" value="Papain-like_cys_pep_sf"/>
</dbReference>
<evidence type="ECO:0000256" key="3">
    <source>
        <dbReference type="ARBA" id="ARBA00022801"/>
    </source>
</evidence>
<keyword evidence="4" id="KW-0788">Thiol protease</keyword>
<evidence type="ECO:0000256" key="5">
    <source>
        <dbReference type="SAM" id="MobiDB-lite"/>
    </source>
</evidence>
<dbReference type="SUPFAM" id="SSF54001">
    <property type="entry name" value="Cysteine proteinases"/>
    <property type="match status" value="1"/>
</dbReference>
<dbReference type="PANTHER" id="PTHR47359">
    <property type="entry name" value="PEPTIDOGLYCAN DL-ENDOPEPTIDASE CWLO"/>
    <property type="match status" value="1"/>
</dbReference>
<proteinExistence type="inferred from homology"/>
<keyword evidence="3" id="KW-0378">Hydrolase</keyword>
<feature type="region of interest" description="Disordered" evidence="5">
    <location>
        <begin position="488"/>
        <end position="558"/>
    </location>
</feature>
<comment type="caution">
    <text evidence="7">The sequence shown here is derived from an EMBL/GenBank/DDBJ whole genome shotgun (WGS) entry which is preliminary data.</text>
</comment>
<name>A0ABR8ZL82_9LACO</name>
<organism evidence="7 8">
    <name type="scientific">Limosilactobacillus urinaemulieris</name>
    <dbReference type="NCBI Taxonomy" id="2742600"/>
    <lineage>
        <taxon>Bacteria</taxon>
        <taxon>Bacillati</taxon>
        <taxon>Bacillota</taxon>
        <taxon>Bacilli</taxon>
        <taxon>Lactobacillales</taxon>
        <taxon>Lactobacillaceae</taxon>
        <taxon>Limosilactobacillus</taxon>
    </lineage>
</organism>
<evidence type="ECO:0000313" key="8">
    <source>
        <dbReference type="Proteomes" id="UP000645007"/>
    </source>
</evidence>
<evidence type="ECO:0000256" key="4">
    <source>
        <dbReference type="ARBA" id="ARBA00022807"/>
    </source>
</evidence>
<dbReference type="RefSeq" id="WP_191911309.1">
    <property type="nucleotide sequence ID" value="NZ_JABUXR010000007.1"/>
</dbReference>
<dbReference type="Pfam" id="PF06605">
    <property type="entry name" value="Prophage_tail"/>
    <property type="match status" value="1"/>
</dbReference>
<evidence type="ECO:0000256" key="2">
    <source>
        <dbReference type="ARBA" id="ARBA00022670"/>
    </source>
</evidence>
<feature type="domain" description="NlpC/P60" evidence="6">
    <location>
        <begin position="218"/>
        <end position="341"/>
    </location>
</feature>
<dbReference type="PROSITE" id="PS51935">
    <property type="entry name" value="NLPC_P60"/>
    <property type="match status" value="1"/>
</dbReference>
<dbReference type="InterPro" id="IPR051794">
    <property type="entry name" value="PG_Endopeptidase_C40"/>
</dbReference>
<keyword evidence="8" id="KW-1185">Reference proteome</keyword>
<dbReference type="InterPro" id="IPR000064">
    <property type="entry name" value="NLP_P60_dom"/>
</dbReference>
<dbReference type="Pfam" id="PF00877">
    <property type="entry name" value="NLPC_P60"/>
    <property type="match status" value="1"/>
</dbReference>
<reference evidence="7 8" key="1">
    <citation type="submission" date="2020-06" db="EMBL/GenBank/DDBJ databases">
        <title>Limosilactobacillus sp. nov.</title>
        <authorList>
            <person name="Ksiezarek M."/>
            <person name="Goncalves Ribeiro T."/>
            <person name="Rocha J."/>
            <person name="Grosso F."/>
            <person name="Peixe L."/>
        </authorList>
    </citation>
    <scope>NUCLEOTIDE SEQUENCE [LARGE SCALE GENOMIC DNA]</scope>
    <source>
        <strain evidence="8">c9Ua_26_M</strain>
    </source>
</reference>
<dbReference type="Proteomes" id="UP000645007">
    <property type="component" value="Unassembled WGS sequence"/>
</dbReference>
<dbReference type="PANTHER" id="PTHR47359:SF3">
    <property type="entry name" value="NLP_P60 DOMAIN-CONTAINING PROTEIN-RELATED"/>
    <property type="match status" value="1"/>
</dbReference>
<protein>
    <submittedName>
        <fullName evidence="7">Phage tail protein</fullName>
    </submittedName>
</protein>